<feature type="compositionally biased region" description="Polar residues" evidence="1">
    <location>
        <begin position="27"/>
        <end position="47"/>
    </location>
</feature>
<evidence type="ECO:0000256" key="1">
    <source>
        <dbReference type="SAM" id="MobiDB-lite"/>
    </source>
</evidence>
<proteinExistence type="predicted"/>
<sequence length="168" mass="18244">MDSRANQSISDDQELAKVLAGVSQDTDNNLQFEETNNIVTPTVNPATISPDPVTTDEDNSQPVVEPSVNPVAVNPTPTISTDSSHPTTDPTLDSIKQTALNELRPLVDKLDVSPEEKFDTYLLLLRSTDDKSLIAPAHDAAIAIADEARRAQALLDIIKEIDYLSNPR</sequence>
<dbReference type="AlphaFoldDB" id="A0A6S4GVA7"/>
<dbReference type="Proteomes" id="UP000030902">
    <property type="component" value="Chromosome"/>
</dbReference>
<dbReference type="EMBL" id="CP007496">
    <property type="protein sequence ID" value="AJA06687.1"/>
    <property type="molecule type" value="Genomic_DNA"/>
</dbReference>
<feature type="region of interest" description="Disordered" evidence="1">
    <location>
        <begin position="27"/>
        <end position="92"/>
    </location>
</feature>
<reference evidence="2 3" key="1">
    <citation type="journal article" date="2015" name="Proc. Natl. Acad. Sci. U.S.A.">
        <title>Cultivation of a human-associated TM7 phylotype reveals a reduced genome and epibiotic parasitic lifestyle.</title>
        <authorList>
            <person name="He X."/>
            <person name="McLean J.S."/>
            <person name="Edlund A."/>
            <person name="Yooseph S."/>
            <person name="Hall A.P."/>
            <person name="Liu S.Y."/>
            <person name="Dorrestein P.C."/>
            <person name="Esquenazi E."/>
            <person name="Hunter R.C."/>
            <person name="Cheng G."/>
            <person name="Nelson K.E."/>
            <person name="Lux R."/>
            <person name="Shi W."/>
        </authorList>
    </citation>
    <scope>NUCLEOTIDE SEQUENCE [LARGE SCALE GENOMIC DNA]</scope>
    <source>
        <strain evidence="2 3">TM7x</strain>
    </source>
</reference>
<dbReference type="RefSeq" id="WP_039326735.1">
    <property type="nucleotide sequence ID" value="NZ_CP007496.1"/>
</dbReference>
<accession>A0A6S4GVA7</accession>
<dbReference type="KEGG" id="sox:TM7x_00190"/>
<evidence type="ECO:0000313" key="2">
    <source>
        <dbReference type="EMBL" id="AJA06687.1"/>
    </source>
</evidence>
<name>A0A6S4GVA7_9BACT</name>
<feature type="compositionally biased region" description="Low complexity" evidence="1">
    <location>
        <begin position="75"/>
        <end position="92"/>
    </location>
</feature>
<evidence type="ECO:0000313" key="3">
    <source>
        <dbReference type="Proteomes" id="UP000030902"/>
    </source>
</evidence>
<protein>
    <submittedName>
        <fullName evidence="2">Uncharacterized protein</fullName>
    </submittedName>
</protein>
<gene>
    <name evidence="2" type="ORF">TM7x_00190</name>
</gene>
<keyword evidence="3" id="KW-1185">Reference proteome</keyword>
<organism evidence="2 3">
    <name type="scientific">Candidatus Nanosynbacter lyticus</name>
    <dbReference type="NCBI Taxonomy" id="2093824"/>
    <lineage>
        <taxon>Bacteria</taxon>
        <taxon>Candidatus Saccharimonadota</taxon>
        <taxon>Candidatus Saccharimonadia</taxon>
        <taxon>Candidatus Nanosynbacterales</taxon>
        <taxon>Candidatus Nanosynbacteraceae</taxon>
        <taxon>Candidatus Nanosynbacter</taxon>
    </lineage>
</organism>